<dbReference type="InterPro" id="IPR042178">
    <property type="entry name" value="Serpin_sf_1"/>
</dbReference>
<accession>A0ABI7Y0T5</accession>
<dbReference type="InterPro" id="IPR000215">
    <property type="entry name" value="Serpin_fam"/>
</dbReference>
<sequence>MEPRTGRRTKSPAAVIRFGSRVISHVQQGKEGQSPKKMNPILGLGLLLAGLLTVESLQQPNLPLKNHVPVSQIESWKGRRAAQELTKRNTEFGFKLFRKLASNSPDKNIFFSPLSISSAFAMLSLGAQDSTLDEIKEGFNFRDIPEKDLHEAFHYLIHRINQEGQNLKLNLTNTLFIDKKLKPQKKFLTNVKNQYNADTVPVNFQNLEDTRRQINDYINQKTQGKINNLIKNIDPGTVMLLTNCIFFLARWKQEFDPKATKEEDFILDGNKSVKVPMMFRGGIYEAGYDEQLSCTVLEMPYQGTITAIFILPDKGKMKNVEEAIKTDTLVRWKKLTTRKVVDISLPRFSITGTYDLKRTLSYLGITKIFEEHGDLTRISPHRSLKVGEAVHKAVLKMDEKGTEGAAGSGAQTLPMEKPLSITINRSFLVLIEDSVLSTIIFVGKITNPTGA</sequence>
<reference evidence="3 4" key="1">
    <citation type="submission" date="2021-02" db="EMBL/GenBank/DDBJ databases">
        <title>Safari Cat Assemblies.</title>
        <authorList>
            <person name="Bredemeyer K.R."/>
            <person name="Murphy W.J."/>
        </authorList>
    </citation>
    <scope>NUCLEOTIDE SEQUENCE [LARGE SCALE GENOMIC DNA]</scope>
</reference>
<organism evidence="3 4">
    <name type="scientific">Felis catus</name>
    <name type="common">Cat</name>
    <name type="synonym">Felis silvestris catus</name>
    <dbReference type="NCBI Taxonomy" id="9685"/>
    <lineage>
        <taxon>Eukaryota</taxon>
        <taxon>Metazoa</taxon>
        <taxon>Chordata</taxon>
        <taxon>Craniata</taxon>
        <taxon>Vertebrata</taxon>
        <taxon>Euteleostomi</taxon>
        <taxon>Mammalia</taxon>
        <taxon>Eutheria</taxon>
        <taxon>Laurasiatheria</taxon>
        <taxon>Carnivora</taxon>
        <taxon>Feliformia</taxon>
        <taxon>Felidae</taxon>
        <taxon>Felinae</taxon>
        <taxon>Felis</taxon>
    </lineage>
</organism>
<reference evidence="3" key="2">
    <citation type="submission" date="2025-08" db="UniProtKB">
        <authorList>
            <consortium name="Ensembl"/>
        </authorList>
    </citation>
    <scope>IDENTIFICATION</scope>
    <source>
        <strain evidence="3">breed Abyssinian</strain>
    </source>
</reference>
<dbReference type="Gene3D" id="3.30.497.10">
    <property type="entry name" value="Antithrombin, subunit I, domain 2"/>
    <property type="match status" value="1"/>
</dbReference>
<keyword evidence="4" id="KW-1185">Reference proteome</keyword>
<dbReference type="Proteomes" id="UP000823872">
    <property type="component" value="Chromosome B3"/>
</dbReference>
<dbReference type="PANTHER" id="PTHR11461:SF157">
    <property type="entry name" value="SERPIN A12"/>
    <property type="match status" value="1"/>
</dbReference>
<comment type="similarity">
    <text evidence="1">Belongs to the serpin family.</text>
</comment>
<protein>
    <recommendedName>
        <fullName evidence="2">Serpin domain-containing protein</fullName>
    </recommendedName>
</protein>
<evidence type="ECO:0000313" key="3">
    <source>
        <dbReference type="Ensembl" id="ENSFCTP00005028391.1"/>
    </source>
</evidence>
<dbReference type="Gene3D" id="2.30.39.10">
    <property type="entry name" value="Alpha-1-antitrypsin, domain 1"/>
    <property type="match status" value="1"/>
</dbReference>
<dbReference type="Ensembl" id="ENSFCTT00005040233.1">
    <property type="protein sequence ID" value="ENSFCTP00005028391.1"/>
    <property type="gene ID" value="ENSFCTG00005014084.1"/>
</dbReference>
<dbReference type="InterPro" id="IPR023795">
    <property type="entry name" value="Serpin_CS"/>
</dbReference>
<dbReference type="GeneTree" id="ENSGT00940000161977"/>
<dbReference type="InterPro" id="IPR023796">
    <property type="entry name" value="Serpin_dom"/>
</dbReference>
<name>A0ABI7Y0T5_FELCA</name>
<dbReference type="PRINTS" id="PR00780">
    <property type="entry name" value="LEUSERPINII"/>
</dbReference>
<evidence type="ECO:0000259" key="2">
    <source>
        <dbReference type="SMART" id="SM00093"/>
    </source>
</evidence>
<dbReference type="SMART" id="SM00093">
    <property type="entry name" value="SERPIN"/>
    <property type="match status" value="1"/>
</dbReference>
<reference evidence="3" key="3">
    <citation type="submission" date="2025-09" db="UniProtKB">
        <authorList>
            <consortium name="Ensembl"/>
        </authorList>
    </citation>
    <scope>IDENTIFICATION</scope>
    <source>
        <strain evidence="3">breed Abyssinian</strain>
    </source>
</reference>
<dbReference type="Pfam" id="PF00079">
    <property type="entry name" value="Serpin"/>
    <property type="match status" value="1"/>
</dbReference>
<feature type="domain" description="Serpin" evidence="2">
    <location>
        <begin position="94"/>
        <end position="448"/>
    </location>
</feature>
<dbReference type="PROSITE" id="PS00284">
    <property type="entry name" value="SERPIN"/>
    <property type="match status" value="1"/>
</dbReference>
<proteinExistence type="inferred from homology"/>
<dbReference type="InterPro" id="IPR042185">
    <property type="entry name" value="Serpin_sf_2"/>
</dbReference>
<dbReference type="InterPro" id="IPR036186">
    <property type="entry name" value="Serpin_sf"/>
</dbReference>
<dbReference type="SUPFAM" id="SSF56574">
    <property type="entry name" value="Serpins"/>
    <property type="match status" value="1"/>
</dbReference>
<evidence type="ECO:0000256" key="1">
    <source>
        <dbReference type="RuleBase" id="RU000411"/>
    </source>
</evidence>
<evidence type="ECO:0000313" key="4">
    <source>
        <dbReference type="Proteomes" id="UP000823872"/>
    </source>
</evidence>
<gene>
    <name evidence="3" type="primary">SERPINA12</name>
</gene>
<dbReference type="PANTHER" id="PTHR11461">
    <property type="entry name" value="SERINE PROTEASE INHIBITOR, SERPIN"/>
    <property type="match status" value="1"/>
</dbReference>